<proteinExistence type="predicted"/>
<feature type="compositionally biased region" description="Basic and acidic residues" evidence="1">
    <location>
        <begin position="51"/>
        <end position="64"/>
    </location>
</feature>
<organism evidence="2 3">
    <name type="scientific">Spirodela intermedia</name>
    <name type="common">Intermediate duckweed</name>
    <dbReference type="NCBI Taxonomy" id="51605"/>
    <lineage>
        <taxon>Eukaryota</taxon>
        <taxon>Viridiplantae</taxon>
        <taxon>Streptophyta</taxon>
        <taxon>Embryophyta</taxon>
        <taxon>Tracheophyta</taxon>
        <taxon>Spermatophyta</taxon>
        <taxon>Magnoliopsida</taxon>
        <taxon>Liliopsida</taxon>
        <taxon>Araceae</taxon>
        <taxon>Lemnoideae</taxon>
        <taxon>Spirodela</taxon>
    </lineage>
</organism>
<sequence>MGHPMSCCGHFLPRKGSRTEELIGMKKPTTGEKSDITSTGNYGSQSRNQIHRREETGKENDTRQIDPTFALIETCPAALLRRRRTLAPSYLLGYYAACKSLRFAFIDG</sequence>
<dbReference type="EMBL" id="LR746267">
    <property type="protein sequence ID" value="CAA7394084.1"/>
    <property type="molecule type" value="Genomic_DNA"/>
</dbReference>
<feature type="compositionally biased region" description="Polar residues" evidence="1">
    <location>
        <begin position="36"/>
        <end position="48"/>
    </location>
</feature>
<reference evidence="2" key="1">
    <citation type="submission" date="2020-02" db="EMBL/GenBank/DDBJ databases">
        <authorList>
            <person name="Scholz U."/>
            <person name="Mascher M."/>
            <person name="Fiebig A."/>
        </authorList>
    </citation>
    <scope>NUCLEOTIDE SEQUENCE</scope>
</reference>
<dbReference type="AlphaFoldDB" id="A0A7I8KA44"/>
<feature type="compositionally biased region" description="Basic and acidic residues" evidence="1">
    <location>
        <begin position="19"/>
        <end position="35"/>
    </location>
</feature>
<name>A0A7I8KA44_SPIIN</name>
<accession>A0A7I8KA44</accession>
<evidence type="ECO:0000256" key="1">
    <source>
        <dbReference type="SAM" id="MobiDB-lite"/>
    </source>
</evidence>
<dbReference type="Proteomes" id="UP000663760">
    <property type="component" value="Chromosome 4"/>
</dbReference>
<protein>
    <submittedName>
        <fullName evidence="2">Uncharacterized protein</fullName>
    </submittedName>
</protein>
<gene>
    <name evidence="2" type="ORF">SI8410_04004745</name>
</gene>
<evidence type="ECO:0000313" key="2">
    <source>
        <dbReference type="EMBL" id="CAA7394084.1"/>
    </source>
</evidence>
<keyword evidence="3" id="KW-1185">Reference proteome</keyword>
<evidence type="ECO:0000313" key="3">
    <source>
        <dbReference type="Proteomes" id="UP000663760"/>
    </source>
</evidence>
<feature type="region of interest" description="Disordered" evidence="1">
    <location>
        <begin position="19"/>
        <end position="65"/>
    </location>
</feature>